<dbReference type="InterPro" id="IPR010723">
    <property type="entry name" value="HemN_C"/>
</dbReference>
<dbReference type="Pfam" id="PF04055">
    <property type="entry name" value="Radical_SAM"/>
    <property type="match status" value="1"/>
</dbReference>
<name>A0ABZ1C0H0_9FIRM</name>
<dbReference type="InterPro" id="IPR058240">
    <property type="entry name" value="rSAM_sf"/>
</dbReference>
<feature type="compositionally biased region" description="Low complexity" evidence="10">
    <location>
        <begin position="452"/>
        <end position="467"/>
    </location>
</feature>
<dbReference type="SMART" id="SM00729">
    <property type="entry name" value="Elp3"/>
    <property type="match status" value="1"/>
</dbReference>
<evidence type="ECO:0000256" key="8">
    <source>
        <dbReference type="ARBA" id="ARBA00023186"/>
    </source>
</evidence>
<dbReference type="InterPro" id="IPR006638">
    <property type="entry name" value="Elp3/MiaA/NifB-like_rSAM"/>
</dbReference>
<keyword evidence="6 9" id="KW-0408">Iron</keyword>
<keyword evidence="9" id="KW-0963">Cytoplasm</keyword>
<dbReference type="InterPro" id="IPR013785">
    <property type="entry name" value="Aldolase_TIM"/>
</dbReference>
<evidence type="ECO:0000256" key="4">
    <source>
        <dbReference type="ARBA" id="ARBA00022691"/>
    </source>
</evidence>
<dbReference type="PANTHER" id="PTHR13932">
    <property type="entry name" value="COPROPORPHYRINIGEN III OXIDASE"/>
    <property type="match status" value="1"/>
</dbReference>
<dbReference type="PANTHER" id="PTHR13932:SF5">
    <property type="entry name" value="RADICAL S-ADENOSYL METHIONINE DOMAIN-CONTAINING PROTEIN 1, MITOCHONDRIAL"/>
    <property type="match status" value="1"/>
</dbReference>
<evidence type="ECO:0000256" key="1">
    <source>
        <dbReference type="ARBA" id="ARBA00006100"/>
    </source>
</evidence>
<evidence type="ECO:0000256" key="7">
    <source>
        <dbReference type="ARBA" id="ARBA00023014"/>
    </source>
</evidence>
<keyword evidence="3 9" id="KW-0349">Heme</keyword>
<comment type="subcellular location">
    <subcellularLocation>
        <location evidence="9">Cytoplasm</location>
    </subcellularLocation>
</comment>
<feature type="domain" description="Radical SAM core" evidence="11">
    <location>
        <begin position="20"/>
        <end position="260"/>
    </location>
</feature>
<dbReference type="InterPro" id="IPR004559">
    <property type="entry name" value="HemW-like"/>
</dbReference>
<dbReference type="NCBIfam" id="TIGR00539">
    <property type="entry name" value="hemN_rel"/>
    <property type="match status" value="1"/>
</dbReference>
<keyword evidence="8 9" id="KW-0143">Chaperone</keyword>
<dbReference type="Gene3D" id="3.20.20.70">
    <property type="entry name" value="Aldolase class I"/>
    <property type="match status" value="1"/>
</dbReference>
<evidence type="ECO:0000256" key="2">
    <source>
        <dbReference type="ARBA" id="ARBA00017228"/>
    </source>
</evidence>
<sequence>MSEPQRPHPLVRSLVESLSSRRRWPRGLYVHVPYCVAKCPYCDFNSYAFSDPGQLDEMVEAILQEAEQWAALLEGGRGGFRTLFVGGGTPTVLRPAQLRRLVVGLRERLPLSDLEEATIEANPGTLTLEKLEALREAGIDRVSVGVQSLQPDELRRLGRIHTAEQAVRSVAMIRRAGFARFNLDVMVAIPGQTAESLRHTLDRLVGELGARHVSAYVLTLEESTPFFEAWRRGELPMADEETQARMVELVVSRLAGAGLERYEVSNFARPGEESKHNLGYWRHQTYLGLGPGAHSFWAGFRFASVRAPAAYVGAVRPGGATAGSAVGFIERLCLRQWMDERILLGLRIAEGVDRERFARELGYPLEEAYDPRVWDRLEAGGLIRRDGRTVRLTDRGFLVADAVAVAITASARPLPGEAEPLLQGEAQGEPDEDVGADPAAGADQPESQFTGAPHAAVEADLVAAAHP</sequence>
<dbReference type="CDD" id="cd01335">
    <property type="entry name" value="Radical_SAM"/>
    <property type="match status" value="1"/>
</dbReference>
<dbReference type="SFLD" id="SFLDF00562">
    <property type="entry name" value="HemN-like__clustered_with_heat"/>
    <property type="match status" value="1"/>
</dbReference>
<dbReference type="Proteomes" id="UP001332192">
    <property type="component" value="Chromosome"/>
</dbReference>
<dbReference type="SFLD" id="SFLDS00029">
    <property type="entry name" value="Radical_SAM"/>
    <property type="match status" value="2"/>
</dbReference>
<keyword evidence="13" id="KW-1185">Reference proteome</keyword>
<dbReference type="PROSITE" id="PS51918">
    <property type="entry name" value="RADICAL_SAM"/>
    <property type="match status" value="1"/>
</dbReference>
<dbReference type="SFLD" id="SFLDF00288">
    <property type="entry name" value="HemN-like__clustered_with_nucl"/>
    <property type="match status" value="1"/>
</dbReference>
<keyword evidence="5 9" id="KW-0479">Metal-binding</keyword>
<evidence type="ECO:0000256" key="9">
    <source>
        <dbReference type="RuleBase" id="RU364116"/>
    </source>
</evidence>
<accession>A0ABZ1C0H0</accession>
<evidence type="ECO:0000313" key="12">
    <source>
        <dbReference type="EMBL" id="WRP18246.1"/>
    </source>
</evidence>
<dbReference type="InterPro" id="IPR034505">
    <property type="entry name" value="Coproporphyrinogen-III_oxidase"/>
</dbReference>
<dbReference type="SUPFAM" id="SSF102114">
    <property type="entry name" value="Radical SAM enzymes"/>
    <property type="match status" value="1"/>
</dbReference>
<evidence type="ECO:0000256" key="5">
    <source>
        <dbReference type="ARBA" id="ARBA00022723"/>
    </source>
</evidence>
<dbReference type="InterPro" id="IPR007197">
    <property type="entry name" value="rSAM"/>
</dbReference>
<dbReference type="EMBL" id="CP141615">
    <property type="protein sequence ID" value="WRP18246.1"/>
    <property type="molecule type" value="Genomic_DNA"/>
</dbReference>
<feature type="region of interest" description="Disordered" evidence="10">
    <location>
        <begin position="421"/>
        <end position="467"/>
    </location>
</feature>
<evidence type="ECO:0000256" key="3">
    <source>
        <dbReference type="ARBA" id="ARBA00022617"/>
    </source>
</evidence>
<proteinExistence type="inferred from homology"/>
<evidence type="ECO:0000256" key="10">
    <source>
        <dbReference type="SAM" id="MobiDB-lite"/>
    </source>
</evidence>
<keyword evidence="7 9" id="KW-0411">Iron-sulfur</keyword>
<keyword evidence="4 9" id="KW-0949">S-adenosyl-L-methionine</keyword>
<dbReference type="RefSeq" id="WP_324717517.1">
    <property type="nucleotide sequence ID" value="NZ_CP141615.1"/>
</dbReference>
<reference evidence="12 13" key="1">
    <citation type="journal article" date="2024" name="Front. Microbiol.">
        <title>Novel thermophilic genera Geochorda gen. nov. and Carboxydochorda gen. nov. from the deep terrestrial subsurface reveal the ecophysiological diversity in the class Limnochordia.</title>
        <authorList>
            <person name="Karnachuk O.V."/>
            <person name="Lukina A.P."/>
            <person name="Avakyan M.R."/>
            <person name="Kadnikov V.V."/>
            <person name="Begmatov S."/>
            <person name="Beletsky A.V."/>
            <person name="Vlasova K.G."/>
            <person name="Novikov A.A."/>
            <person name="Shcherbakova V.A."/>
            <person name="Mardanov A.V."/>
            <person name="Ravin N.V."/>
        </authorList>
    </citation>
    <scope>NUCLEOTIDE SEQUENCE [LARGE SCALE GENOMIC DNA]</scope>
    <source>
        <strain evidence="12 13">L945</strain>
    </source>
</reference>
<evidence type="ECO:0000256" key="6">
    <source>
        <dbReference type="ARBA" id="ARBA00023004"/>
    </source>
</evidence>
<dbReference type="SFLD" id="SFLDG01082">
    <property type="entry name" value="B12-binding_domain_containing"/>
    <property type="match status" value="1"/>
</dbReference>
<evidence type="ECO:0000259" key="11">
    <source>
        <dbReference type="PROSITE" id="PS51918"/>
    </source>
</evidence>
<dbReference type="Pfam" id="PF06969">
    <property type="entry name" value="HemN_C"/>
    <property type="match status" value="1"/>
</dbReference>
<comment type="similarity">
    <text evidence="1">Belongs to the anaerobic coproporphyrinogen-III oxidase family. HemW subfamily.</text>
</comment>
<gene>
    <name evidence="12" type="primary">hemW</name>
    <name evidence="12" type="ORF">U7230_04365</name>
</gene>
<evidence type="ECO:0000313" key="13">
    <source>
        <dbReference type="Proteomes" id="UP001332192"/>
    </source>
</evidence>
<organism evidence="12 13">
    <name type="scientific">Carboxydichorda subterranea</name>
    <dbReference type="NCBI Taxonomy" id="3109565"/>
    <lineage>
        <taxon>Bacteria</taxon>
        <taxon>Bacillati</taxon>
        <taxon>Bacillota</taxon>
        <taxon>Limnochordia</taxon>
        <taxon>Limnochordales</taxon>
        <taxon>Geochordaceae</taxon>
        <taxon>Carboxydichorda</taxon>
    </lineage>
</organism>
<comment type="function">
    <text evidence="9">Probably acts as a heme chaperone, transferring heme to an unknown acceptor. Binds one molecule of heme per monomer, possibly covalently. Binds 1 [4Fe-4S] cluster. The cluster is coordinated with 3 cysteines and an exchangeable S-adenosyl-L-methionine.</text>
</comment>
<dbReference type="SFLD" id="SFLDG01065">
    <property type="entry name" value="anaerobic_coproporphyrinogen-I"/>
    <property type="match status" value="2"/>
</dbReference>
<protein>
    <recommendedName>
        <fullName evidence="2 9">Heme chaperone HemW</fullName>
    </recommendedName>
</protein>
<keyword evidence="9" id="KW-0004">4Fe-4S</keyword>